<keyword evidence="1" id="KW-0238">DNA-binding</keyword>
<evidence type="ECO:0000256" key="1">
    <source>
        <dbReference type="ARBA" id="ARBA00023125"/>
    </source>
</evidence>
<comment type="caution">
    <text evidence="4">The sequence shown here is derived from an EMBL/GenBank/DDBJ whole genome shotgun (WGS) entry which is preliminary data.</text>
</comment>
<gene>
    <name evidence="4" type="ORF">ACFOY2_12175</name>
</gene>
<dbReference type="Proteomes" id="UP001595851">
    <property type="component" value="Unassembled WGS sequence"/>
</dbReference>
<feature type="domain" description="Cas12f1-like TNB" evidence="3">
    <location>
        <begin position="426"/>
        <end position="500"/>
    </location>
</feature>
<dbReference type="InterPro" id="IPR010095">
    <property type="entry name" value="Cas12f1-like_TNB"/>
</dbReference>
<evidence type="ECO:0000313" key="5">
    <source>
        <dbReference type="Proteomes" id="UP001595851"/>
    </source>
</evidence>
<dbReference type="Pfam" id="PF07282">
    <property type="entry name" value="Cas12f1-like_TNB"/>
    <property type="match status" value="1"/>
</dbReference>
<accession>A0ABV8G4C7</accession>
<proteinExistence type="predicted"/>
<evidence type="ECO:0000259" key="3">
    <source>
        <dbReference type="Pfam" id="PF07282"/>
    </source>
</evidence>
<feature type="compositionally biased region" description="Basic residues" evidence="2">
    <location>
        <begin position="626"/>
        <end position="646"/>
    </location>
</feature>
<name>A0ABV8G4C7_9ACTN</name>
<feature type="region of interest" description="Disordered" evidence="2">
    <location>
        <begin position="531"/>
        <end position="694"/>
    </location>
</feature>
<organism evidence="4 5">
    <name type="scientific">Nonomuraea purpurea</name>
    <dbReference type="NCBI Taxonomy" id="1849276"/>
    <lineage>
        <taxon>Bacteria</taxon>
        <taxon>Bacillati</taxon>
        <taxon>Actinomycetota</taxon>
        <taxon>Actinomycetes</taxon>
        <taxon>Streptosporangiales</taxon>
        <taxon>Streptosporangiaceae</taxon>
        <taxon>Nonomuraea</taxon>
    </lineage>
</organism>
<reference evidence="5" key="1">
    <citation type="journal article" date="2019" name="Int. J. Syst. Evol. Microbiol.">
        <title>The Global Catalogue of Microorganisms (GCM) 10K type strain sequencing project: providing services to taxonomists for standard genome sequencing and annotation.</title>
        <authorList>
            <consortium name="The Broad Institute Genomics Platform"/>
            <consortium name="The Broad Institute Genome Sequencing Center for Infectious Disease"/>
            <person name="Wu L."/>
            <person name="Ma J."/>
        </authorList>
    </citation>
    <scope>NUCLEOTIDE SEQUENCE [LARGE SCALE GENOMIC DNA]</scope>
    <source>
        <strain evidence="5">TBRC 1276</strain>
    </source>
</reference>
<feature type="compositionally biased region" description="Basic residues" evidence="2">
    <location>
        <begin position="566"/>
        <end position="577"/>
    </location>
</feature>
<evidence type="ECO:0000256" key="2">
    <source>
        <dbReference type="SAM" id="MobiDB-lite"/>
    </source>
</evidence>
<feature type="compositionally biased region" description="Basic and acidic residues" evidence="2">
    <location>
        <begin position="664"/>
        <end position="677"/>
    </location>
</feature>
<evidence type="ECO:0000313" key="4">
    <source>
        <dbReference type="EMBL" id="MFC4007984.1"/>
    </source>
</evidence>
<sequence length="694" mass="75350">MSKLTATASCTAHAATADRTGEVVPQALLVQRVTWLAALAQGLSARIVTARWNAPDLDALACGVGPDGRALPSKGWMAVRRLGWGARPATGVYVCDRVQRCAQEQAARALRLALHRRALLEAIVATWPHDPGARTDAEWHALRAVLPNGATPAQIRNRTRQVRAFLNEHGTLPADLTELEQPPDVAAEIVLAAADRQLLTLERTGTRSARLRVRLPLTASPACGKDWAWHVLPITLPPTVPAQATVCTPTLRVTQGRVRVDLPFQIPIGFAPATGHVIACGFDWGLNTLLTGVAGQLANDRVISDGRPLAYDASGVSAKLHRLRAEREHLAAKHEHQERLLVGMTAADPRVAELSMACQKVGVEHERLCARIRRLNKALAWSAARWAVDQAVAAGATVIYLEDLATLETRGRNARANARLSGQVRGQIVEAIRHLAAKHTIAVVTVPARGTSRYCPRCGEGTSVLRHCPAPDRLAERGWKWAYCSACGLSCDRDWAAAERIVSRGLLGQNATRTDHTTGVRTISKVVEGNVARARRTRKPVRAARRARRTRTDLLPQSAARDRSKNRPTPKRPARTKRAVDNAVNNAVDHVMTSSRVPDRRTVPAPPPAGGGQRPAGHAPKPGRPTPHRTGHVRNSHHRTGFHHAKATPVLTLTKHRAAQSRPRPSELPDSLRELQRIQDALSEQGREPGSAQS</sequence>
<dbReference type="RefSeq" id="WP_379528075.1">
    <property type="nucleotide sequence ID" value="NZ_JBHSBI010000005.1"/>
</dbReference>
<protein>
    <submittedName>
        <fullName evidence="4">Zinc ribbon domain-containing protein</fullName>
    </submittedName>
</protein>
<feature type="compositionally biased region" description="Basic residues" evidence="2">
    <location>
        <begin position="533"/>
        <end position="549"/>
    </location>
</feature>
<dbReference type="EMBL" id="JBHSBI010000005">
    <property type="protein sequence ID" value="MFC4007984.1"/>
    <property type="molecule type" value="Genomic_DNA"/>
</dbReference>
<keyword evidence="5" id="KW-1185">Reference proteome</keyword>